<comment type="caution">
    <text evidence="1">The sequence shown here is derived from an EMBL/GenBank/DDBJ whole genome shotgun (WGS) entry which is preliminary data.</text>
</comment>
<organism evidence="1 2">
    <name type="scientific">Hesseltinella vesiculosa</name>
    <dbReference type="NCBI Taxonomy" id="101127"/>
    <lineage>
        <taxon>Eukaryota</taxon>
        <taxon>Fungi</taxon>
        <taxon>Fungi incertae sedis</taxon>
        <taxon>Mucoromycota</taxon>
        <taxon>Mucoromycotina</taxon>
        <taxon>Mucoromycetes</taxon>
        <taxon>Mucorales</taxon>
        <taxon>Cunninghamellaceae</taxon>
        <taxon>Hesseltinella</taxon>
    </lineage>
</organism>
<protein>
    <submittedName>
        <fullName evidence="1">Uncharacterized protein</fullName>
    </submittedName>
</protein>
<dbReference type="EMBL" id="MCGT01000012">
    <property type="protein sequence ID" value="ORX55038.1"/>
    <property type="molecule type" value="Genomic_DNA"/>
</dbReference>
<name>A0A1X2GJ25_9FUNG</name>
<proteinExistence type="predicted"/>
<gene>
    <name evidence="1" type="ORF">DM01DRAFT_1407086</name>
</gene>
<dbReference type="Proteomes" id="UP000242146">
    <property type="component" value="Unassembled WGS sequence"/>
</dbReference>
<evidence type="ECO:0000313" key="2">
    <source>
        <dbReference type="Proteomes" id="UP000242146"/>
    </source>
</evidence>
<dbReference type="AlphaFoldDB" id="A0A1X2GJ25"/>
<accession>A0A1X2GJ25</accession>
<evidence type="ECO:0000313" key="1">
    <source>
        <dbReference type="EMBL" id="ORX55038.1"/>
    </source>
</evidence>
<keyword evidence="2" id="KW-1185">Reference proteome</keyword>
<sequence length="289" mass="33595">MTSRNIGRLSNTAIQRYIGRYDIDGNNNFPMTEPHPRLIQPTLLPQMLRHLPSVPIASANDIFPNLKDIDAAEAMIHWDDLGEVYSQFGNNVVLPLNIHLPDDLASMPEDYIIRRVIAHVYGVTGFDNSSSFQQQIPERTLQRLHDRITTYDCNGRLIGFVDVQQHWIHCTLHEDNLHPLEISTRRPVDDQVRRFIHNFAIGRSPTTMHDKANIRFPAAMLTYAQVYYWYKQSLERYYRCEDNALHSAQRLLQMHEVNNFGQLAFSNDGENPVHRFLYPISASLHRYSQ</sequence>
<reference evidence="1 2" key="1">
    <citation type="submission" date="2016-07" db="EMBL/GenBank/DDBJ databases">
        <title>Pervasive Adenine N6-methylation of Active Genes in Fungi.</title>
        <authorList>
            <consortium name="DOE Joint Genome Institute"/>
            <person name="Mondo S.J."/>
            <person name="Dannebaum R.O."/>
            <person name="Kuo R.C."/>
            <person name="Labutti K."/>
            <person name="Haridas S."/>
            <person name="Kuo A."/>
            <person name="Salamov A."/>
            <person name="Ahrendt S.R."/>
            <person name="Lipzen A."/>
            <person name="Sullivan W."/>
            <person name="Andreopoulos W.B."/>
            <person name="Clum A."/>
            <person name="Lindquist E."/>
            <person name="Daum C."/>
            <person name="Ramamoorthy G.K."/>
            <person name="Gryganskyi A."/>
            <person name="Culley D."/>
            <person name="Magnuson J.K."/>
            <person name="James T.Y."/>
            <person name="O'Malley M.A."/>
            <person name="Stajich J.E."/>
            <person name="Spatafora J.W."/>
            <person name="Visel A."/>
            <person name="Grigoriev I.V."/>
        </authorList>
    </citation>
    <scope>NUCLEOTIDE SEQUENCE [LARGE SCALE GENOMIC DNA]</scope>
    <source>
        <strain evidence="1 2">NRRL 3301</strain>
    </source>
</reference>